<feature type="domain" description="CCHC-type" evidence="9">
    <location>
        <begin position="160"/>
        <end position="173"/>
    </location>
</feature>
<dbReference type="OrthoDB" id="106784at2759"/>
<dbReference type="GO" id="GO:0061630">
    <property type="term" value="F:ubiquitin protein ligase activity"/>
    <property type="evidence" value="ECO:0007669"/>
    <property type="project" value="UniProtKB-EC"/>
</dbReference>
<dbReference type="InterPro" id="IPR001841">
    <property type="entry name" value="Znf_RING"/>
</dbReference>
<comment type="subcellular location">
    <subcellularLocation>
        <location evidence="1">Nucleus</location>
    </subcellularLocation>
</comment>
<dbReference type="GO" id="GO:0005634">
    <property type="term" value="C:nucleus"/>
    <property type="evidence" value="ECO:0007669"/>
    <property type="project" value="UniProtKB-SubCell"/>
</dbReference>
<dbReference type="SMART" id="SM01180">
    <property type="entry name" value="DWNN"/>
    <property type="match status" value="1"/>
</dbReference>
<keyword evidence="2" id="KW-0479">Metal-binding</keyword>
<feature type="region of interest" description="Disordered" evidence="7">
    <location>
        <begin position="800"/>
        <end position="1388"/>
    </location>
</feature>
<feature type="compositionally biased region" description="Polar residues" evidence="7">
    <location>
        <begin position="817"/>
        <end position="831"/>
    </location>
</feature>
<comment type="caution">
    <text evidence="11">The sequence shown here is derived from an EMBL/GenBank/DDBJ whole genome shotgun (WGS) entry which is preliminary data.</text>
</comment>
<feature type="compositionally biased region" description="Basic and acidic residues" evidence="7">
    <location>
        <begin position="598"/>
        <end position="636"/>
    </location>
</feature>
<dbReference type="GO" id="GO:0016567">
    <property type="term" value="P:protein ubiquitination"/>
    <property type="evidence" value="ECO:0007669"/>
    <property type="project" value="InterPro"/>
</dbReference>
<evidence type="ECO:0000259" key="8">
    <source>
        <dbReference type="PROSITE" id="PS50089"/>
    </source>
</evidence>
<feature type="compositionally biased region" description="Pro residues" evidence="7">
    <location>
        <begin position="384"/>
        <end position="395"/>
    </location>
</feature>
<feature type="compositionally biased region" description="Basic and acidic residues" evidence="7">
    <location>
        <begin position="1355"/>
        <end position="1381"/>
    </location>
</feature>
<keyword evidence="11" id="KW-0012">Acyltransferase</keyword>
<dbReference type="SUPFAM" id="SSF57756">
    <property type="entry name" value="Retrovirus zinc finger-like domains"/>
    <property type="match status" value="1"/>
</dbReference>
<feature type="compositionally biased region" description="Low complexity" evidence="7">
    <location>
        <begin position="1138"/>
        <end position="1154"/>
    </location>
</feature>
<feature type="compositionally biased region" description="Basic and acidic residues" evidence="7">
    <location>
        <begin position="916"/>
        <end position="928"/>
    </location>
</feature>
<dbReference type="Gene3D" id="3.30.40.10">
    <property type="entry name" value="Zinc/RING finger domain, C3HC4 (zinc finger)"/>
    <property type="match status" value="1"/>
</dbReference>
<feature type="compositionally biased region" description="Basic and acidic residues" evidence="7">
    <location>
        <begin position="1236"/>
        <end position="1260"/>
    </location>
</feature>
<feature type="compositionally biased region" description="Basic and acidic residues" evidence="7">
    <location>
        <begin position="444"/>
        <end position="457"/>
    </location>
</feature>
<protein>
    <submittedName>
        <fullName evidence="11">RBBP6</fullName>
        <ecNumber evidence="11">2.3.2.27</ecNumber>
    </submittedName>
</protein>
<evidence type="ECO:0000256" key="6">
    <source>
        <dbReference type="PROSITE-ProRule" id="PRU00047"/>
    </source>
</evidence>
<dbReference type="EMBL" id="CAHIKZ030001735">
    <property type="protein sequence ID" value="CAE1273641.1"/>
    <property type="molecule type" value="Genomic_DNA"/>
</dbReference>
<dbReference type="GO" id="GO:0008270">
    <property type="term" value="F:zinc ion binding"/>
    <property type="evidence" value="ECO:0007669"/>
    <property type="project" value="UniProtKB-KW"/>
</dbReference>
<evidence type="ECO:0000256" key="3">
    <source>
        <dbReference type="ARBA" id="ARBA00022771"/>
    </source>
</evidence>
<accession>A0A812CP18</accession>
<keyword evidence="11" id="KW-0808">Transferase</keyword>
<dbReference type="CDD" id="cd16620">
    <property type="entry name" value="vRING-HC-C4C4_RBBP6"/>
    <property type="match status" value="1"/>
</dbReference>
<keyword evidence="12" id="KW-1185">Reference proteome</keyword>
<evidence type="ECO:0000256" key="1">
    <source>
        <dbReference type="ARBA" id="ARBA00004123"/>
    </source>
</evidence>
<dbReference type="InterPro" id="IPR001878">
    <property type="entry name" value="Znf_CCHC"/>
</dbReference>
<feature type="compositionally biased region" description="Basic and acidic residues" evidence="7">
    <location>
        <begin position="1055"/>
        <end position="1082"/>
    </location>
</feature>
<keyword evidence="4" id="KW-0862">Zinc</keyword>
<evidence type="ECO:0000256" key="7">
    <source>
        <dbReference type="SAM" id="MobiDB-lite"/>
    </source>
</evidence>
<feature type="compositionally biased region" description="Basic and acidic residues" evidence="7">
    <location>
        <begin position="874"/>
        <end position="905"/>
    </location>
</feature>
<feature type="region of interest" description="Disordered" evidence="7">
    <location>
        <begin position="418"/>
        <end position="461"/>
    </location>
</feature>
<dbReference type="InterPro" id="IPR036875">
    <property type="entry name" value="Znf_CCHC_sf"/>
</dbReference>
<dbReference type="GO" id="GO:0003676">
    <property type="term" value="F:nucleic acid binding"/>
    <property type="evidence" value="ECO:0007669"/>
    <property type="project" value="InterPro"/>
</dbReference>
<name>A0A812CP18_ACAPH</name>
<dbReference type="SUPFAM" id="SSF57850">
    <property type="entry name" value="RING/U-box"/>
    <property type="match status" value="1"/>
</dbReference>
<feature type="domain" description="RING-type" evidence="8">
    <location>
        <begin position="257"/>
        <end position="298"/>
    </location>
</feature>
<dbReference type="Pfam" id="PF08783">
    <property type="entry name" value="DWNN"/>
    <property type="match status" value="1"/>
</dbReference>
<sequence>MSSVHYKFKSCLQYDTVTFDGLHISLIDLKKAIIQQKKLGKSTEFDLQITNAQSKQRYIYEEDLIPKNASVIVTRVPITEPQRPQPRSWPHYRNDEYRKSPDTQDFAHDRLSQTPDLANADASEDDKIKAMMVQSKFFDPSNSFGKGKTQTGTPPVGYVCYKCGKPGHYIYSCSLKGDANMVDMKIKRSTGIPQSFLTLVDSPDHPGALLTQSGHFAVPTIDAIAYKQGKKERPPFLPDPNPVNTVSAPPAPNELLCSLCGELLTDAVVIPCCGNSFCDECVRNALLDSEEHECPSCHELDVSPDKLISNNLLRQAVINYLNQTGYTKMKGEIAQMQQQQQRMQQNQLQMQQKPPNAPQVPMQPAQPQQQQQPAAPPQQQQQPSQPPSQPAPPPQQQATSNVVNNVAVVSPTNPAIPVVNQIPVAGGPSDNRLSPGERPPTPLSDEKAPIHRTDEPQKGMAVPVLGSRNRNIRPLHPVREIPRPVGPPRNRIGERLPPGRNAPSHPHHPIAPAMQRLSQSMPTSQAQPPGSYMQARTSMPPGTMQPGYRIPTPGVPTGPVMPPPSGFCPPPMAPYNTGPRPYPIRTIPTGPRPLTPEEFYREKRRLIEEDKKKSDPFDDFARELMEFRRDQKRRQVEQSYSLSPSRSRSRSNSRSPRKYSRSRSRSLSRSRSRSRTPPYHRSRSPMRRRSRTPPSRSRGRTRSPLAPISSRDPYYRRDWSPNYNRGMRSNPVKRYSPPERPFTRYSHFSPQRPEEFCRFDPHAYEDYYREYFSRYNNPHGSVGTYPAPATVPVATTTTAPQYDRSYYDPRGRPMPPSNASVNVTAANSPSNRSRKGPMARSPLRRDRPREKPDIKTAKLTEPLPSKLKEKKIKVKSEDDLRKKMERKRDEKIERTNKEKAKDPPREGGIQAKKAAKSSEKPPKESKKKSDVKKHKPVEKPTRNVVTDPVSKEDNNHKEPSQNKESVSENVSNVLKRPVETSSSNVDVLSNKVIRPVHVSDPKILGHAADMKTAPRTASAKIKRKTRHQSGDSSQKVSLPLLDDSDKCGPAKKSRREPVHEKTDADTENDQHKIPEKVPRGENDMLLPAPELSKWERDDYEINVEPMKPKKKPAERKPLPRSVIESAEKAITEKRRKPSMMSTSIPTSPKSSLSSRKVYVDEKDNRKLSSVQITIPGGERNGGGSGEKQSRHETSEKRGGHRDSSREHSNREPSAKESSSSHKVQEASKSKQLSDVNTKESRGSDRFERKESMVDEAKFVPDYEESESGSEANTSDVEPAEQTRLSPRRSGATDLSSEEETAKKHSKKSKDSSKKKKHKKHKKHKAKKSKKKKSHKHRGSKEKNVVRDNSVPEQGQVRDGHEKDLRELVDSREYHEHRDSKVRSRIARY</sequence>
<feature type="region of interest" description="Disordered" evidence="7">
    <location>
        <begin position="478"/>
        <end position="510"/>
    </location>
</feature>
<feature type="compositionally biased region" description="Basic and acidic residues" evidence="7">
    <location>
        <begin position="843"/>
        <end position="858"/>
    </location>
</feature>
<dbReference type="PROSITE" id="PS50089">
    <property type="entry name" value="ZF_RING_2"/>
    <property type="match status" value="1"/>
</dbReference>
<feature type="compositionally biased region" description="Basic residues" evidence="7">
    <location>
        <begin position="1303"/>
        <end position="1339"/>
    </location>
</feature>
<evidence type="ECO:0000256" key="2">
    <source>
        <dbReference type="ARBA" id="ARBA00022723"/>
    </source>
</evidence>
<proteinExistence type="predicted"/>
<dbReference type="EC" id="2.3.2.27" evidence="11"/>
<dbReference type="Gene3D" id="4.10.60.10">
    <property type="entry name" value="Zinc finger, CCHC-type"/>
    <property type="match status" value="1"/>
</dbReference>
<feature type="region of interest" description="Disordered" evidence="7">
    <location>
        <begin position="334"/>
        <end position="399"/>
    </location>
</feature>
<feature type="compositionally biased region" description="Basic and acidic residues" evidence="7">
    <location>
        <begin position="949"/>
        <end position="961"/>
    </location>
</feature>
<gene>
    <name evidence="11" type="ORF">SPHA_38353</name>
</gene>
<feature type="compositionally biased region" description="Polar residues" evidence="7">
    <location>
        <begin position="962"/>
        <end position="972"/>
    </location>
</feature>
<feature type="region of interest" description="Disordered" evidence="7">
    <location>
        <begin position="585"/>
        <end position="719"/>
    </location>
</feature>
<dbReference type="PANTHER" id="PTHR15439:SF0">
    <property type="entry name" value="CELL DIVISION CYCLE AND APOPTOSIS REGULATOR PROTEIN 1-RELATED"/>
    <property type="match status" value="1"/>
</dbReference>
<organism evidence="11 12">
    <name type="scientific">Acanthosepion pharaonis</name>
    <name type="common">Pharaoh cuttlefish</name>
    <name type="synonym">Sepia pharaonis</name>
    <dbReference type="NCBI Taxonomy" id="158019"/>
    <lineage>
        <taxon>Eukaryota</taxon>
        <taxon>Metazoa</taxon>
        <taxon>Spiralia</taxon>
        <taxon>Lophotrochozoa</taxon>
        <taxon>Mollusca</taxon>
        <taxon>Cephalopoda</taxon>
        <taxon>Coleoidea</taxon>
        <taxon>Decapodiformes</taxon>
        <taxon>Sepiida</taxon>
        <taxon>Sepiina</taxon>
        <taxon>Sepiidae</taxon>
        <taxon>Acanthosepion</taxon>
    </lineage>
</organism>
<dbReference type="InterPro" id="IPR013083">
    <property type="entry name" value="Znf_RING/FYVE/PHD"/>
</dbReference>
<evidence type="ECO:0000313" key="12">
    <source>
        <dbReference type="Proteomes" id="UP000597762"/>
    </source>
</evidence>
<dbReference type="PROSITE" id="PS51282">
    <property type="entry name" value="DWNN"/>
    <property type="match status" value="1"/>
</dbReference>
<feature type="region of interest" description="Disordered" evidence="7">
    <location>
        <begin position="78"/>
        <end position="120"/>
    </location>
</feature>
<dbReference type="Gene3D" id="3.10.20.90">
    <property type="entry name" value="Phosphatidylinositol 3-kinase Catalytic Subunit, Chain A, domain 1"/>
    <property type="match status" value="1"/>
</dbReference>
<evidence type="ECO:0000256" key="4">
    <source>
        <dbReference type="ARBA" id="ARBA00022833"/>
    </source>
</evidence>
<feature type="compositionally biased region" description="Basic and acidic residues" evidence="7">
    <location>
        <begin position="1157"/>
        <end position="1166"/>
    </location>
</feature>
<dbReference type="InterPro" id="IPR033489">
    <property type="entry name" value="RBBP6"/>
</dbReference>
<dbReference type="InterPro" id="IPR014891">
    <property type="entry name" value="DWNN_domain"/>
</dbReference>
<reference evidence="11" key="1">
    <citation type="submission" date="2021-01" db="EMBL/GenBank/DDBJ databases">
        <authorList>
            <person name="Li R."/>
            <person name="Bekaert M."/>
        </authorList>
    </citation>
    <scope>NUCLEOTIDE SEQUENCE</scope>
    <source>
        <strain evidence="11">Farmed</strain>
    </source>
</reference>
<keyword evidence="5" id="KW-0539">Nucleus</keyword>
<feature type="domain" description="DWNN" evidence="10">
    <location>
        <begin position="4"/>
        <end position="77"/>
    </location>
</feature>
<keyword evidence="3 6" id="KW-0863">Zinc-finger</keyword>
<feature type="compositionally biased region" description="Low complexity" evidence="7">
    <location>
        <begin position="335"/>
        <end position="383"/>
    </location>
</feature>
<evidence type="ECO:0000313" key="11">
    <source>
        <dbReference type="EMBL" id="CAE1273641.1"/>
    </source>
</evidence>
<evidence type="ECO:0000259" key="10">
    <source>
        <dbReference type="PROSITE" id="PS51282"/>
    </source>
</evidence>
<dbReference type="Proteomes" id="UP000597762">
    <property type="component" value="Unassembled WGS sequence"/>
</dbReference>
<dbReference type="GO" id="GO:0006397">
    <property type="term" value="P:mRNA processing"/>
    <property type="evidence" value="ECO:0007669"/>
    <property type="project" value="InterPro"/>
</dbReference>
<feature type="compositionally biased region" description="Basic residues" evidence="7">
    <location>
        <begin position="647"/>
        <end position="701"/>
    </location>
</feature>
<dbReference type="SMART" id="SM00184">
    <property type="entry name" value="RING"/>
    <property type="match status" value="1"/>
</dbReference>
<dbReference type="PROSITE" id="PS50158">
    <property type="entry name" value="ZF_CCHC"/>
    <property type="match status" value="1"/>
</dbReference>
<evidence type="ECO:0000256" key="5">
    <source>
        <dbReference type="ARBA" id="ARBA00023242"/>
    </source>
</evidence>
<dbReference type="PANTHER" id="PTHR15439">
    <property type="entry name" value="RETINOBLASTOMA-BINDING PROTEIN 6"/>
    <property type="match status" value="1"/>
</dbReference>
<evidence type="ECO:0000259" key="9">
    <source>
        <dbReference type="PROSITE" id="PS50158"/>
    </source>
</evidence>
<feature type="compositionally biased region" description="Basic and acidic residues" evidence="7">
    <location>
        <begin position="1187"/>
        <end position="1228"/>
    </location>
</feature>
<feature type="compositionally biased region" description="Basic and acidic residues" evidence="7">
    <location>
        <begin position="92"/>
        <end position="111"/>
    </location>
</feature>
<dbReference type="GO" id="GO:0006511">
    <property type="term" value="P:ubiquitin-dependent protein catabolic process"/>
    <property type="evidence" value="ECO:0007669"/>
    <property type="project" value="TreeGrafter"/>
</dbReference>